<name>A0A5N3XV93_MUNRE</name>
<dbReference type="EMBL" id="VCEB01000005">
    <property type="protein sequence ID" value="KAB0377611.1"/>
    <property type="molecule type" value="Genomic_DNA"/>
</dbReference>
<comment type="caution">
    <text evidence="2">The sequence shown here is derived from an EMBL/GenBank/DDBJ whole genome shotgun (WGS) entry which is preliminary data.</text>
</comment>
<dbReference type="AlphaFoldDB" id="A0A5N3XV93"/>
<protein>
    <submittedName>
        <fullName evidence="2">Uncharacterized protein</fullName>
    </submittedName>
</protein>
<organism evidence="2 3">
    <name type="scientific">Muntiacus reevesi</name>
    <name type="common">Reeves' muntjac</name>
    <name type="synonym">Cervus reevesi</name>
    <dbReference type="NCBI Taxonomy" id="9886"/>
    <lineage>
        <taxon>Eukaryota</taxon>
        <taxon>Metazoa</taxon>
        <taxon>Chordata</taxon>
        <taxon>Craniata</taxon>
        <taxon>Vertebrata</taxon>
        <taxon>Euteleostomi</taxon>
        <taxon>Mammalia</taxon>
        <taxon>Eutheria</taxon>
        <taxon>Laurasiatheria</taxon>
        <taxon>Artiodactyla</taxon>
        <taxon>Ruminantia</taxon>
        <taxon>Pecora</taxon>
        <taxon>Cervidae</taxon>
        <taxon>Muntiacinae</taxon>
        <taxon>Muntiacus</taxon>
    </lineage>
</organism>
<evidence type="ECO:0000256" key="1">
    <source>
        <dbReference type="SAM" id="MobiDB-lite"/>
    </source>
</evidence>
<feature type="compositionally biased region" description="Gly residues" evidence="1">
    <location>
        <begin position="51"/>
        <end position="90"/>
    </location>
</feature>
<evidence type="ECO:0000313" key="3">
    <source>
        <dbReference type="Proteomes" id="UP000326062"/>
    </source>
</evidence>
<reference evidence="2 3" key="1">
    <citation type="submission" date="2019-06" db="EMBL/GenBank/DDBJ databases">
        <title>Discovery of a novel chromosome fission-fusion reversal in muntjac.</title>
        <authorList>
            <person name="Mudd A.B."/>
            <person name="Bredeson J.V."/>
            <person name="Baum R."/>
            <person name="Hockemeyer D."/>
            <person name="Rokhsar D.S."/>
        </authorList>
    </citation>
    <scope>NUCLEOTIDE SEQUENCE [LARGE SCALE GENOMIC DNA]</scope>
    <source>
        <strain evidence="2">UCam_UCB_Mr</strain>
        <tissue evidence="2">Fibroblast cell line</tissue>
    </source>
</reference>
<accession>A0A5N3XV93</accession>
<feature type="compositionally biased region" description="Polar residues" evidence="1">
    <location>
        <begin position="32"/>
        <end position="43"/>
    </location>
</feature>
<dbReference type="Proteomes" id="UP000326062">
    <property type="component" value="Chromosome 5"/>
</dbReference>
<gene>
    <name evidence="2" type="ORF">FD755_012055</name>
</gene>
<evidence type="ECO:0000313" key="2">
    <source>
        <dbReference type="EMBL" id="KAB0377611.1"/>
    </source>
</evidence>
<feature type="region of interest" description="Disordered" evidence="1">
    <location>
        <begin position="1"/>
        <end position="97"/>
    </location>
</feature>
<proteinExistence type="predicted"/>
<keyword evidence="3" id="KW-1185">Reference proteome</keyword>
<sequence length="97" mass="9194">MPAASLAPDRRHLPLVHDQGWPRGVRTEKSPSEGQGASEQSVLQRGHCRGRGGGGGGGRGGGRGPGGGGSRGGAGRGGGRGGGGGGGGGCADPDMRG</sequence>
<feature type="non-terminal residue" evidence="2">
    <location>
        <position position="97"/>
    </location>
</feature>